<dbReference type="Proteomes" id="UP001159427">
    <property type="component" value="Unassembled WGS sequence"/>
</dbReference>
<dbReference type="Gene3D" id="3.60.10.10">
    <property type="entry name" value="Endonuclease/exonuclease/phosphatase"/>
    <property type="match status" value="1"/>
</dbReference>
<proteinExistence type="predicted"/>
<protein>
    <submittedName>
        <fullName evidence="1">Uncharacterized protein</fullName>
    </submittedName>
</protein>
<gene>
    <name evidence="1" type="ORF">PEVE_00007543</name>
</gene>
<sequence length="125" mass="13899">MIRYNGGGVAMMMIARAKEALMEWMPINKRIITARFYSKYEKLTVVKAYAPTNDAMDKENNELYNQLPDTASDCNGNDIMVVKGDLNAQVAKNNTNREEVVGKLEQISLKKTSISLPGGHQMGGQ</sequence>
<keyword evidence="2" id="KW-1185">Reference proteome</keyword>
<dbReference type="EMBL" id="CALNXI010000150">
    <property type="protein sequence ID" value="CAH3020513.1"/>
    <property type="molecule type" value="Genomic_DNA"/>
</dbReference>
<organism evidence="1 2">
    <name type="scientific">Porites evermanni</name>
    <dbReference type="NCBI Taxonomy" id="104178"/>
    <lineage>
        <taxon>Eukaryota</taxon>
        <taxon>Metazoa</taxon>
        <taxon>Cnidaria</taxon>
        <taxon>Anthozoa</taxon>
        <taxon>Hexacorallia</taxon>
        <taxon>Scleractinia</taxon>
        <taxon>Fungiina</taxon>
        <taxon>Poritidae</taxon>
        <taxon>Porites</taxon>
    </lineage>
</organism>
<accession>A0ABN8LTV6</accession>
<reference evidence="1 2" key="1">
    <citation type="submission" date="2022-05" db="EMBL/GenBank/DDBJ databases">
        <authorList>
            <consortium name="Genoscope - CEA"/>
            <person name="William W."/>
        </authorList>
    </citation>
    <scope>NUCLEOTIDE SEQUENCE [LARGE SCALE GENOMIC DNA]</scope>
</reference>
<evidence type="ECO:0000313" key="1">
    <source>
        <dbReference type="EMBL" id="CAH3020513.1"/>
    </source>
</evidence>
<evidence type="ECO:0000313" key="2">
    <source>
        <dbReference type="Proteomes" id="UP001159427"/>
    </source>
</evidence>
<dbReference type="SUPFAM" id="SSF56219">
    <property type="entry name" value="DNase I-like"/>
    <property type="match status" value="1"/>
</dbReference>
<dbReference type="InterPro" id="IPR036691">
    <property type="entry name" value="Endo/exonu/phosph_ase_sf"/>
</dbReference>
<comment type="caution">
    <text evidence="1">The sequence shown here is derived from an EMBL/GenBank/DDBJ whole genome shotgun (WGS) entry which is preliminary data.</text>
</comment>
<name>A0ABN8LTV6_9CNID</name>